<comment type="caution">
    <text evidence="3">The sequence shown here is derived from an EMBL/GenBank/DDBJ whole genome shotgun (WGS) entry which is preliminary data.</text>
</comment>
<dbReference type="Pfam" id="PF03007">
    <property type="entry name" value="WS_DGAT_cat"/>
    <property type="match status" value="1"/>
</dbReference>
<accession>A0A163ZIJ1</accession>
<proteinExistence type="predicted"/>
<evidence type="ECO:0000259" key="2">
    <source>
        <dbReference type="Pfam" id="PF06974"/>
    </source>
</evidence>
<dbReference type="Pfam" id="PF06974">
    <property type="entry name" value="WS_DGAT_C"/>
    <property type="match status" value="1"/>
</dbReference>
<feature type="domain" description="O-acyltransferase WSD1 C-terminal" evidence="2">
    <location>
        <begin position="311"/>
        <end position="461"/>
    </location>
</feature>
<sequence length="494" mass="52228">MVIRLPAADAVSLHTQTSTTAAHTVALIIMEASDQLSHDRLHRLVASSLPALARFRSRLVGKPLGMGQPVWAEIDDYDPTPQIHGATVHNPGDPGEFADLMGQLAAEPLDRRLWEAWSIDGLAGGRWALAVKMSPAVSGGGAGSALVWPRLLTTRAHDPADAMPTEPSLGTPSLGELVADTVTEVIENNVTGAWLLAEAVADVLRAARSRLRGAREHKPIVPAASSMTGPVPHTVFDAPLTQRRSVAFASIRLTDLQTVKKAFGGSITNVFLAACTLSLRAWLQRHGTVPDGPLLMQMPLAPPDADPNAIGNPLTVGRIRLPVQLDDPVLVLTNLHTATERLNTVRERDIEKGYGTVDFVTIASAMPPTAAHAASQLYTRLGLAPICHGSVSYITGKPVSAYCAGARVVGMHTVVPLQAGCGLTIALTSRGDVLDLSVCVCPDNVPAVDDIATGIAESVDILAAAARESPRGHGRSVVTKLTSHATRRLHGRRY</sequence>
<dbReference type="EMBL" id="LWCI01000114">
    <property type="protein sequence ID" value="KZS61572.1"/>
    <property type="molecule type" value="Genomic_DNA"/>
</dbReference>
<name>A0A163ZIJ1_9MYCO</name>
<organism evidence="3 4">
    <name type="scientific">Mycobacterium ostraviense</name>
    <dbReference type="NCBI Taxonomy" id="2738409"/>
    <lineage>
        <taxon>Bacteria</taxon>
        <taxon>Bacillati</taxon>
        <taxon>Actinomycetota</taxon>
        <taxon>Actinomycetes</taxon>
        <taxon>Mycobacteriales</taxon>
        <taxon>Mycobacteriaceae</taxon>
        <taxon>Mycobacterium</taxon>
    </lineage>
</organism>
<gene>
    <name evidence="3" type="ORF">A4G28_23570</name>
</gene>
<evidence type="ECO:0000259" key="1">
    <source>
        <dbReference type="Pfam" id="PF03007"/>
    </source>
</evidence>
<dbReference type="InterPro" id="IPR009721">
    <property type="entry name" value="O-acyltransferase_WSD1_C"/>
</dbReference>
<dbReference type="Proteomes" id="UP000077342">
    <property type="component" value="Unassembled WGS sequence"/>
</dbReference>
<protein>
    <submittedName>
        <fullName evidence="3">Uncharacterized protein</fullName>
    </submittedName>
</protein>
<feature type="domain" description="O-acyltransferase WSD1-like N-terminal" evidence="1">
    <location>
        <begin position="7"/>
        <end position="270"/>
    </location>
</feature>
<dbReference type="UniPathway" id="UPA00282"/>
<reference evidence="4" key="1">
    <citation type="submission" date="2016-04" db="EMBL/GenBank/DDBJ databases">
        <authorList>
            <person name="Strapagiel D."/>
            <person name="Borowka P."/>
            <person name="Marciniak B."/>
            <person name="Bakula Z."/>
            <person name="Van Ingen J."/>
            <person name="Safianowska A."/>
            <person name="Dziadek J."/>
            <person name="Jagielski T."/>
        </authorList>
    </citation>
    <scope>NUCLEOTIDE SEQUENCE [LARGE SCALE GENOMIC DNA]</scope>
    <source>
        <strain evidence="4">1010001458</strain>
    </source>
</reference>
<dbReference type="AlphaFoldDB" id="A0A163ZIJ1"/>
<dbReference type="InterPro" id="IPR004255">
    <property type="entry name" value="O-acyltransferase_WSD1_N"/>
</dbReference>
<dbReference type="GO" id="GO:0004144">
    <property type="term" value="F:diacylglycerol O-acyltransferase activity"/>
    <property type="evidence" value="ECO:0007669"/>
    <property type="project" value="InterPro"/>
</dbReference>
<keyword evidence="4" id="KW-1185">Reference proteome</keyword>
<dbReference type="GO" id="GO:0019432">
    <property type="term" value="P:triglyceride biosynthetic process"/>
    <property type="evidence" value="ECO:0007669"/>
    <property type="project" value="UniProtKB-UniPathway"/>
</dbReference>
<evidence type="ECO:0000313" key="4">
    <source>
        <dbReference type="Proteomes" id="UP000077342"/>
    </source>
</evidence>
<evidence type="ECO:0000313" key="3">
    <source>
        <dbReference type="EMBL" id="KZS61572.1"/>
    </source>
</evidence>